<dbReference type="GO" id="GO:0006829">
    <property type="term" value="P:zinc ion transport"/>
    <property type="evidence" value="ECO:0007669"/>
    <property type="project" value="InterPro"/>
</dbReference>
<gene>
    <name evidence="9" type="ORF">UFOPK1835_00711</name>
</gene>
<keyword evidence="2" id="KW-0813">Transport</keyword>
<evidence type="ECO:0000256" key="6">
    <source>
        <dbReference type="SAM" id="Phobius"/>
    </source>
</evidence>
<dbReference type="InterPro" id="IPR027469">
    <property type="entry name" value="Cation_efflux_TMD_sf"/>
</dbReference>
<keyword evidence="3 6" id="KW-0812">Transmembrane</keyword>
<protein>
    <submittedName>
        <fullName evidence="9">Unannotated protein</fullName>
    </submittedName>
</protein>
<dbReference type="PANTHER" id="PTHR13414:SF9">
    <property type="entry name" value="PROTON-COUPLED ZINC ANTIPORTER SLC30A9, MITOCHONDRIAL"/>
    <property type="match status" value="1"/>
</dbReference>
<evidence type="ECO:0000256" key="5">
    <source>
        <dbReference type="ARBA" id="ARBA00023136"/>
    </source>
</evidence>
<comment type="subcellular location">
    <subcellularLocation>
        <location evidence="1">Membrane</location>
        <topology evidence="1">Multi-pass membrane protein</topology>
    </subcellularLocation>
</comment>
<dbReference type="InterPro" id="IPR040177">
    <property type="entry name" value="SLC30A9"/>
</dbReference>
<evidence type="ECO:0000256" key="2">
    <source>
        <dbReference type="ARBA" id="ARBA00022448"/>
    </source>
</evidence>
<dbReference type="SUPFAM" id="SSF161111">
    <property type="entry name" value="Cation efflux protein transmembrane domain-like"/>
    <property type="match status" value="1"/>
</dbReference>
<evidence type="ECO:0000256" key="4">
    <source>
        <dbReference type="ARBA" id="ARBA00022989"/>
    </source>
</evidence>
<dbReference type="Gene3D" id="3.30.70.1350">
    <property type="entry name" value="Cation efflux protein, cytoplasmic domain"/>
    <property type="match status" value="1"/>
</dbReference>
<reference evidence="9" key="1">
    <citation type="submission" date="2020-05" db="EMBL/GenBank/DDBJ databases">
        <authorList>
            <person name="Chiriac C."/>
            <person name="Salcher M."/>
            <person name="Ghai R."/>
            <person name="Kavagutti S V."/>
        </authorList>
    </citation>
    <scope>NUCLEOTIDE SEQUENCE</scope>
</reference>
<dbReference type="GO" id="GO:0008324">
    <property type="term" value="F:monoatomic cation transmembrane transporter activity"/>
    <property type="evidence" value="ECO:0007669"/>
    <property type="project" value="InterPro"/>
</dbReference>
<evidence type="ECO:0000313" key="9">
    <source>
        <dbReference type="EMBL" id="CAB4605149.1"/>
    </source>
</evidence>
<feature type="transmembrane region" description="Helical" evidence="6">
    <location>
        <begin position="112"/>
        <end position="134"/>
    </location>
</feature>
<dbReference type="PANTHER" id="PTHR13414">
    <property type="entry name" value="HUEL-CATION TRANSPORTER"/>
    <property type="match status" value="1"/>
</dbReference>
<evidence type="ECO:0000256" key="3">
    <source>
        <dbReference type="ARBA" id="ARBA00022692"/>
    </source>
</evidence>
<organism evidence="9">
    <name type="scientific">freshwater metagenome</name>
    <dbReference type="NCBI Taxonomy" id="449393"/>
    <lineage>
        <taxon>unclassified sequences</taxon>
        <taxon>metagenomes</taxon>
        <taxon>ecological metagenomes</taxon>
    </lineage>
</organism>
<feature type="domain" description="Cation efflux protein transmembrane" evidence="7">
    <location>
        <begin position="10"/>
        <end position="217"/>
    </location>
</feature>
<evidence type="ECO:0000256" key="1">
    <source>
        <dbReference type="ARBA" id="ARBA00004141"/>
    </source>
</evidence>
<proteinExistence type="predicted"/>
<dbReference type="EMBL" id="CAEZUP010000022">
    <property type="protein sequence ID" value="CAB4605149.1"/>
    <property type="molecule type" value="Genomic_DNA"/>
</dbReference>
<dbReference type="InterPro" id="IPR002524">
    <property type="entry name" value="Cation_efflux"/>
</dbReference>
<dbReference type="Gene3D" id="1.20.1510.10">
    <property type="entry name" value="Cation efflux protein transmembrane domain"/>
    <property type="match status" value="1"/>
</dbReference>
<dbReference type="NCBIfam" id="TIGR01297">
    <property type="entry name" value="CDF"/>
    <property type="match status" value="1"/>
</dbReference>
<feature type="domain" description="Cation efflux protein cytoplasmic" evidence="8">
    <location>
        <begin position="224"/>
        <end position="294"/>
    </location>
</feature>
<feature type="transmembrane region" description="Helical" evidence="6">
    <location>
        <begin position="158"/>
        <end position="183"/>
    </location>
</feature>
<dbReference type="Pfam" id="PF16916">
    <property type="entry name" value="ZT_dimer"/>
    <property type="match status" value="1"/>
</dbReference>
<keyword evidence="4 6" id="KW-1133">Transmembrane helix</keyword>
<feature type="transmembrane region" description="Helical" evidence="6">
    <location>
        <begin position="77"/>
        <end position="100"/>
    </location>
</feature>
<name>A0A6J6GZV5_9ZZZZ</name>
<sequence length="312" mass="33301">MSTGGSNRAILAALAANLGIAIAKFLGFLFTMSSSMLAESVHSFADTGNQILLLLGGKRSRRHPTPMHQFGFGRERFFWAFVVSIVLFTLGSAFALFEGIEKMLHPHAIESAGWAIGILLVAIVLEGFSFRTAIHEARPAKGSASWPMFIRHSKSPELPVVILEDSGALIGLVIALTAVITAVVTGNPFWDGVGTTAIGALLGVIAVVLAIEMKSLLIGEAASSSDQDAIAEAIRTSPRIVSLINLRTEHIGPETILVAAKVQFDESLTMRELADVVDGAEAAIRRVVPTATRIFLEPDVVRERETTTLPGH</sequence>
<feature type="transmembrane region" description="Helical" evidence="6">
    <location>
        <begin position="189"/>
        <end position="211"/>
    </location>
</feature>
<dbReference type="SUPFAM" id="SSF160240">
    <property type="entry name" value="Cation efflux protein cytoplasmic domain-like"/>
    <property type="match status" value="1"/>
</dbReference>
<dbReference type="AlphaFoldDB" id="A0A6J6GZV5"/>
<keyword evidence="5 6" id="KW-0472">Membrane</keyword>
<dbReference type="InterPro" id="IPR027470">
    <property type="entry name" value="Cation_efflux_CTD"/>
</dbReference>
<dbReference type="GO" id="GO:0016020">
    <property type="term" value="C:membrane"/>
    <property type="evidence" value="ECO:0007669"/>
    <property type="project" value="UniProtKB-SubCell"/>
</dbReference>
<dbReference type="Pfam" id="PF01545">
    <property type="entry name" value="Cation_efflux"/>
    <property type="match status" value="1"/>
</dbReference>
<evidence type="ECO:0000259" key="7">
    <source>
        <dbReference type="Pfam" id="PF01545"/>
    </source>
</evidence>
<dbReference type="InterPro" id="IPR058533">
    <property type="entry name" value="Cation_efflux_TM"/>
</dbReference>
<dbReference type="InterPro" id="IPR036837">
    <property type="entry name" value="Cation_efflux_CTD_sf"/>
</dbReference>
<feature type="transmembrane region" description="Helical" evidence="6">
    <location>
        <begin position="9"/>
        <end position="30"/>
    </location>
</feature>
<evidence type="ECO:0000259" key="8">
    <source>
        <dbReference type="Pfam" id="PF16916"/>
    </source>
</evidence>
<accession>A0A6J6GZV5</accession>